<dbReference type="AlphaFoldDB" id="A0A380K3T1"/>
<proteinExistence type="predicted"/>
<keyword evidence="1" id="KW-1133">Transmembrane helix</keyword>
<dbReference type="InterPro" id="IPR025608">
    <property type="entry name" value="TcpE"/>
</dbReference>
<feature type="transmembrane region" description="Helical" evidence="1">
    <location>
        <begin position="32"/>
        <end position="55"/>
    </location>
</feature>
<keyword evidence="1" id="KW-0472">Membrane</keyword>
<keyword evidence="1" id="KW-0812">Transmembrane</keyword>
<evidence type="ECO:0000256" key="1">
    <source>
        <dbReference type="SAM" id="Phobius"/>
    </source>
</evidence>
<dbReference type="EMBL" id="UHFN01000007">
    <property type="protein sequence ID" value="SUN59360.1"/>
    <property type="molecule type" value="Genomic_DNA"/>
</dbReference>
<dbReference type="OrthoDB" id="2179344at2"/>
<evidence type="ECO:0000313" key="2">
    <source>
        <dbReference type="EMBL" id="SUN59360.1"/>
    </source>
</evidence>
<name>A0A380K3T1_9STRE</name>
<reference evidence="2 3" key="1">
    <citation type="submission" date="2018-06" db="EMBL/GenBank/DDBJ databases">
        <authorList>
            <consortium name="Pathogen Informatics"/>
            <person name="Doyle S."/>
        </authorList>
    </citation>
    <scope>NUCLEOTIDE SEQUENCE [LARGE SCALE GENOMIC DNA]</scope>
    <source>
        <strain evidence="2 3">NCTC12224</strain>
    </source>
</reference>
<dbReference type="Proteomes" id="UP000254924">
    <property type="component" value="Unassembled WGS sequence"/>
</dbReference>
<sequence length="140" mass="16865">MEKKKDVFYDYSRGLNAPYWIQEIKTKKGTRIWYFATPMQVSFFVVFALVFVVMILGLSPILTPLARMTHSIFLLLYVYVPYKLAKFYTEYEPHGKKMHVFLVDYVCYLWDFRINPKAIYHNERVETYDDEDLVFEKTDL</sequence>
<protein>
    <submittedName>
        <fullName evidence="2">ICESt1 ORFE</fullName>
    </submittedName>
</protein>
<organism evidence="2 3">
    <name type="scientific">Streptococcus hyointestinalis</name>
    <dbReference type="NCBI Taxonomy" id="1337"/>
    <lineage>
        <taxon>Bacteria</taxon>
        <taxon>Bacillati</taxon>
        <taxon>Bacillota</taxon>
        <taxon>Bacilli</taxon>
        <taxon>Lactobacillales</taxon>
        <taxon>Streptococcaceae</taxon>
        <taxon>Streptococcus</taxon>
    </lineage>
</organism>
<dbReference type="Pfam" id="PF12648">
    <property type="entry name" value="TcpE"/>
    <property type="match status" value="1"/>
</dbReference>
<gene>
    <name evidence="2" type="ORF">NCTC12224_00317</name>
</gene>
<keyword evidence="3" id="KW-1185">Reference proteome</keyword>
<accession>A0A380K3T1</accession>
<evidence type="ECO:0000313" key="3">
    <source>
        <dbReference type="Proteomes" id="UP000254924"/>
    </source>
</evidence>